<name>A0A1W6Z911_9BORD</name>
<dbReference type="Pfam" id="PF00072">
    <property type="entry name" value="Response_reg"/>
    <property type="match status" value="1"/>
</dbReference>
<dbReference type="InterPro" id="IPR011006">
    <property type="entry name" value="CheY-like_superfamily"/>
</dbReference>
<feature type="domain" description="Response regulatory" evidence="2">
    <location>
        <begin position="10"/>
        <end position="121"/>
    </location>
</feature>
<dbReference type="AlphaFoldDB" id="A0A1W6Z911"/>
<dbReference type="SUPFAM" id="SSF52172">
    <property type="entry name" value="CheY-like"/>
    <property type="match status" value="1"/>
</dbReference>
<evidence type="ECO:0000256" key="1">
    <source>
        <dbReference type="PROSITE-ProRule" id="PRU00169"/>
    </source>
</evidence>
<dbReference type="SMART" id="SM00448">
    <property type="entry name" value="REC"/>
    <property type="match status" value="1"/>
</dbReference>
<dbReference type="KEGG" id="bgm:CAL15_05125"/>
<reference evidence="3 4" key="1">
    <citation type="submission" date="2017-05" db="EMBL/GenBank/DDBJ databases">
        <title>Complete and WGS of Bordetella genogroups.</title>
        <authorList>
            <person name="Spilker T."/>
            <person name="LiPuma J."/>
        </authorList>
    </citation>
    <scope>NUCLEOTIDE SEQUENCE [LARGE SCALE GENOMIC DNA]</scope>
    <source>
        <strain evidence="3 4">AU7206</strain>
    </source>
</reference>
<protein>
    <submittedName>
        <fullName evidence="3">Response regulator</fullName>
    </submittedName>
</protein>
<organism evidence="3 4">
    <name type="scientific">Bordetella genomosp. 13</name>
    <dbReference type="NCBI Taxonomy" id="463040"/>
    <lineage>
        <taxon>Bacteria</taxon>
        <taxon>Pseudomonadati</taxon>
        <taxon>Pseudomonadota</taxon>
        <taxon>Betaproteobacteria</taxon>
        <taxon>Burkholderiales</taxon>
        <taxon>Alcaligenaceae</taxon>
        <taxon>Bordetella</taxon>
    </lineage>
</organism>
<dbReference type="Proteomes" id="UP000194161">
    <property type="component" value="Chromosome"/>
</dbReference>
<sequence>MTTDSLRDRRILIVEDEYLIAEYLQSELEDAGAVVAGMAANIDDALRLLENNPTLDAAILDVNLGGEMVFPLADQLLERGVPFIFTTGYDASSIPARYATAVRCEKPYNTEAMLNAIRRVIARRA</sequence>
<proteinExistence type="predicted"/>
<accession>A0A1W6Z911</accession>
<dbReference type="EMBL" id="CP021111">
    <property type="protein sequence ID" value="ARP93821.1"/>
    <property type="molecule type" value="Genomic_DNA"/>
</dbReference>
<evidence type="ECO:0000313" key="4">
    <source>
        <dbReference type="Proteomes" id="UP000194161"/>
    </source>
</evidence>
<evidence type="ECO:0000259" key="2">
    <source>
        <dbReference type="PROSITE" id="PS50110"/>
    </source>
</evidence>
<evidence type="ECO:0000313" key="3">
    <source>
        <dbReference type="EMBL" id="ARP93821.1"/>
    </source>
</evidence>
<dbReference type="RefSeq" id="WP_086077594.1">
    <property type="nucleotide sequence ID" value="NZ_CP021111.1"/>
</dbReference>
<keyword evidence="1" id="KW-0597">Phosphoprotein</keyword>
<gene>
    <name evidence="3" type="ORF">CAL15_05125</name>
</gene>
<dbReference type="PROSITE" id="PS50110">
    <property type="entry name" value="RESPONSE_REGULATORY"/>
    <property type="match status" value="1"/>
</dbReference>
<dbReference type="OrthoDB" id="582170at2"/>
<dbReference type="InterPro" id="IPR001789">
    <property type="entry name" value="Sig_transdc_resp-reg_receiver"/>
</dbReference>
<dbReference type="Gene3D" id="3.40.50.2300">
    <property type="match status" value="1"/>
</dbReference>
<dbReference type="GO" id="GO:0000160">
    <property type="term" value="P:phosphorelay signal transduction system"/>
    <property type="evidence" value="ECO:0007669"/>
    <property type="project" value="InterPro"/>
</dbReference>
<dbReference type="STRING" id="463040.CAL15_05125"/>
<feature type="modified residue" description="4-aspartylphosphate" evidence="1">
    <location>
        <position position="61"/>
    </location>
</feature>
<keyword evidence="4" id="KW-1185">Reference proteome</keyword>